<feature type="transmembrane region" description="Helical" evidence="6">
    <location>
        <begin position="354"/>
        <end position="373"/>
    </location>
</feature>
<dbReference type="SUPFAM" id="SSF103473">
    <property type="entry name" value="MFS general substrate transporter"/>
    <property type="match status" value="1"/>
</dbReference>
<dbReference type="GO" id="GO:0022857">
    <property type="term" value="F:transmembrane transporter activity"/>
    <property type="evidence" value="ECO:0007669"/>
    <property type="project" value="InterPro"/>
</dbReference>
<name>A0A1M7HHE1_9ACTN</name>
<feature type="transmembrane region" description="Helical" evidence="6">
    <location>
        <begin position="97"/>
        <end position="119"/>
    </location>
</feature>
<sequence length="378" mass="37953">MRGWLAVSAVALGIFALMTSELLPVGLLTPVGAALDVSEGAAGLMVTVPGLVAAVSAPLVTVATGRVDRRVVLAVLVGLVGAANLASSLATSFAVLLFARFLIGVSVGGFWAIAGGIALRLVPERHVPRATALIFGGVETASVLGVPLGTLLGDLSGWRVAFAAVGVLGLVSLVCLIVLLPKIPAAAPLAFADLPRVFARRAGLRLGIALTFLVVTGHFLAYTFVRPLLRAEGVDGDLVGVFLLTFGAAGICGNFVAGALVARYLQATVTGICALLGASMAILAVADVTTVTAGAVLALWGLGYGAVPMALQTWILDAAPEATEAASALYVSAFNLSIALGALVGGLAVNHAGLSSVLWLGTALAVLGAGLSIRRPSR</sequence>
<dbReference type="STRING" id="134849.SAMN05443668_101191"/>
<feature type="transmembrane region" description="Helical" evidence="6">
    <location>
        <begin position="328"/>
        <end position="348"/>
    </location>
</feature>
<feature type="transmembrane region" description="Helical" evidence="6">
    <location>
        <begin position="158"/>
        <end position="181"/>
    </location>
</feature>
<keyword evidence="3 6" id="KW-0812">Transmembrane</keyword>
<dbReference type="GO" id="GO:0005886">
    <property type="term" value="C:plasma membrane"/>
    <property type="evidence" value="ECO:0007669"/>
    <property type="project" value="UniProtKB-SubCell"/>
</dbReference>
<evidence type="ECO:0000256" key="1">
    <source>
        <dbReference type="ARBA" id="ARBA00004651"/>
    </source>
</evidence>
<feature type="transmembrane region" description="Helical" evidence="6">
    <location>
        <begin position="43"/>
        <end position="64"/>
    </location>
</feature>
<dbReference type="PROSITE" id="PS50850">
    <property type="entry name" value="MFS"/>
    <property type="match status" value="1"/>
</dbReference>
<dbReference type="AlphaFoldDB" id="A0A1M7HHE1"/>
<keyword evidence="5 6" id="KW-0472">Membrane</keyword>
<dbReference type="Pfam" id="PF07690">
    <property type="entry name" value="MFS_1"/>
    <property type="match status" value="1"/>
</dbReference>
<evidence type="ECO:0000256" key="4">
    <source>
        <dbReference type="ARBA" id="ARBA00022989"/>
    </source>
</evidence>
<evidence type="ECO:0000256" key="3">
    <source>
        <dbReference type="ARBA" id="ARBA00022692"/>
    </source>
</evidence>
<dbReference type="CDD" id="cd17324">
    <property type="entry name" value="MFS_NepI_like"/>
    <property type="match status" value="1"/>
</dbReference>
<evidence type="ECO:0000256" key="6">
    <source>
        <dbReference type="SAM" id="Phobius"/>
    </source>
</evidence>
<dbReference type="PANTHER" id="PTHR43124">
    <property type="entry name" value="PURINE EFFLUX PUMP PBUE"/>
    <property type="match status" value="1"/>
</dbReference>
<evidence type="ECO:0000313" key="8">
    <source>
        <dbReference type="EMBL" id="SHM27951.1"/>
    </source>
</evidence>
<proteinExistence type="predicted"/>
<feature type="transmembrane region" description="Helical" evidence="6">
    <location>
        <begin position="292"/>
        <end position="316"/>
    </location>
</feature>
<dbReference type="InterPro" id="IPR036259">
    <property type="entry name" value="MFS_trans_sf"/>
</dbReference>
<evidence type="ECO:0000313" key="9">
    <source>
        <dbReference type="Proteomes" id="UP000184440"/>
    </source>
</evidence>
<keyword evidence="2" id="KW-1003">Cell membrane</keyword>
<dbReference type="PANTHER" id="PTHR43124:SF3">
    <property type="entry name" value="CHLORAMPHENICOL EFFLUX PUMP RV0191"/>
    <property type="match status" value="1"/>
</dbReference>
<feature type="domain" description="Major facilitator superfamily (MFS) profile" evidence="7">
    <location>
        <begin position="6"/>
        <end position="378"/>
    </location>
</feature>
<evidence type="ECO:0000256" key="5">
    <source>
        <dbReference type="ARBA" id="ARBA00023136"/>
    </source>
</evidence>
<evidence type="ECO:0000256" key="2">
    <source>
        <dbReference type="ARBA" id="ARBA00022475"/>
    </source>
</evidence>
<comment type="subcellular location">
    <subcellularLocation>
        <location evidence="1">Cell membrane</location>
        <topology evidence="1">Multi-pass membrane protein</topology>
    </subcellularLocation>
</comment>
<keyword evidence="4 6" id="KW-1133">Transmembrane helix</keyword>
<organism evidence="8 9">
    <name type="scientific">Cryptosporangium aurantiacum</name>
    <dbReference type="NCBI Taxonomy" id="134849"/>
    <lineage>
        <taxon>Bacteria</taxon>
        <taxon>Bacillati</taxon>
        <taxon>Actinomycetota</taxon>
        <taxon>Actinomycetes</taxon>
        <taxon>Cryptosporangiales</taxon>
        <taxon>Cryptosporangiaceae</taxon>
        <taxon>Cryptosporangium</taxon>
    </lineage>
</organism>
<feature type="transmembrane region" description="Helical" evidence="6">
    <location>
        <begin position="131"/>
        <end position="152"/>
    </location>
</feature>
<reference evidence="8 9" key="1">
    <citation type="submission" date="2016-11" db="EMBL/GenBank/DDBJ databases">
        <authorList>
            <person name="Jaros S."/>
            <person name="Januszkiewicz K."/>
            <person name="Wedrychowicz H."/>
        </authorList>
    </citation>
    <scope>NUCLEOTIDE SEQUENCE [LARGE SCALE GENOMIC DNA]</scope>
    <source>
        <strain evidence="8 9">DSM 46144</strain>
    </source>
</reference>
<keyword evidence="9" id="KW-1185">Reference proteome</keyword>
<dbReference type="InterPro" id="IPR050189">
    <property type="entry name" value="MFS_Efflux_Transporters"/>
</dbReference>
<evidence type="ECO:0000259" key="7">
    <source>
        <dbReference type="PROSITE" id="PS50850"/>
    </source>
</evidence>
<gene>
    <name evidence="8" type="ORF">SAMN05443668_101191</name>
</gene>
<dbReference type="EMBL" id="FRCS01000001">
    <property type="protein sequence ID" value="SHM27951.1"/>
    <property type="molecule type" value="Genomic_DNA"/>
</dbReference>
<dbReference type="Gene3D" id="1.20.1250.20">
    <property type="entry name" value="MFS general substrate transporter like domains"/>
    <property type="match status" value="1"/>
</dbReference>
<feature type="transmembrane region" description="Helical" evidence="6">
    <location>
        <begin position="71"/>
        <end position="91"/>
    </location>
</feature>
<dbReference type="InterPro" id="IPR020846">
    <property type="entry name" value="MFS_dom"/>
</dbReference>
<feature type="transmembrane region" description="Helical" evidence="6">
    <location>
        <begin position="269"/>
        <end position="286"/>
    </location>
</feature>
<feature type="transmembrane region" description="Helical" evidence="6">
    <location>
        <begin position="202"/>
        <end position="221"/>
    </location>
</feature>
<accession>A0A1M7HHE1</accession>
<protein>
    <submittedName>
        <fullName evidence="8">Predicted arabinose efflux permease, MFS family</fullName>
    </submittedName>
</protein>
<dbReference type="Proteomes" id="UP000184440">
    <property type="component" value="Unassembled WGS sequence"/>
</dbReference>
<dbReference type="InterPro" id="IPR011701">
    <property type="entry name" value="MFS"/>
</dbReference>
<feature type="transmembrane region" description="Helical" evidence="6">
    <location>
        <begin position="241"/>
        <end position="262"/>
    </location>
</feature>